<dbReference type="Proteomes" id="UP001265700">
    <property type="component" value="Unassembled WGS sequence"/>
</dbReference>
<reference evidence="1 2" key="1">
    <citation type="submission" date="2023-07" db="EMBL/GenBank/DDBJ databases">
        <title>Sorghum-associated microbial communities from plants grown in Nebraska, USA.</title>
        <authorList>
            <person name="Schachtman D."/>
        </authorList>
    </citation>
    <scope>NUCLEOTIDE SEQUENCE [LARGE SCALE GENOMIC DNA]</scope>
    <source>
        <strain evidence="1 2">4249</strain>
    </source>
</reference>
<keyword evidence="2" id="KW-1185">Reference proteome</keyword>
<sequence length="100" mass="10669">MKHDTVTPRFARWLMVGTVALGATACATSTPRLDANMGVAVREARAVQTLNPQASEQNRDPVLGIDGKAASEAQRRYVDSFKAPPKTFEIINIGGAITGD</sequence>
<dbReference type="PROSITE" id="PS51257">
    <property type="entry name" value="PROKAR_LIPOPROTEIN"/>
    <property type="match status" value="1"/>
</dbReference>
<gene>
    <name evidence="1" type="ORF">J2W49_003470</name>
</gene>
<organism evidence="1 2">
    <name type="scientific">Hydrogenophaga palleronii</name>
    <dbReference type="NCBI Taxonomy" id="65655"/>
    <lineage>
        <taxon>Bacteria</taxon>
        <taxon>Pseudomonadati</taxon>
        <taxon>Pseudomonadota</taxon>
        <taxon>Betaproteobacteria</taxon>
        <taxon>Burkholderiales</taxon>
        <taxon>Comamonadaceae</taxon>
        <taxon>Hydrogenophaga</taxon>
    </lineage>
</organism>
<dbReference type="EMBL" id="JAVDWU010000007">
    <property type="protein sequence ID" value="MDR7151494.1"/>
    <property type="molecule type" value="Genomic_DNA"/>
</dbReference>
<evidence type="ECO:0000313" key="1">
    <source>
        <dbReference type="EMBL" id="MDR7151494.1"/>
    </source>
</evidence>
<dbReference type="RefSeq" id="WP_310318971.1">
    <property type="nucleotide sequence ID" value="NZ_JAVDWU010000007.1"/>
</dbReference>
<name>A0ABU1WR20_9BURK</name>
<protein>
    <recommendedName>
        <fullName evidence="3">Pilus assembly protein</fullName>
    </recommendedName>
</protein>
<comment type="caution">
    <text evidence="1">The sequence shown here is derived from an EMBL/GenBank/DDBJ whole genome shotgun (WGS) entry which is preliminary data.</text>
</comment>
<proteinExistence type="predicted"/>
<accession>A0ABU1WR20</accession>
<evidence type="ECO:0008006" key="3">
    <source>
        <dbReference type="Google" id="ProtNLM"/>
    </source>
</evidence>
<evidence type="ECO:0000313" key="2">
    <source>
        <dbReference type="Proteomes" id="UP001265700"/>
    </source>
</evidence>